<feature type="domain" description="Large ribosomal subunit protein eL14" evidence="4">
    <location>
        <begin position="46"/>
        <end position="119"/>
    </location>
</feature>
<keyword evidence="2" id="KW-0689">Ribosomal protein</keyword>
<evidence type="ECO:0000313" key="5">
    <source>
        <dbReference type="EMBL" id="CAD9749027.1"/>
    </source>
</evidence>
<dbReference type="InterPro" id="IPR002784">
    <property type="entry name" value="Ribosomal_eL14_dom"/>
</dbReference>
<dbReference type="Gene3D" id="2.30.30.30">
    <property type="match status" value="1"/>
</dbReference>
<dbReference type="GO" id="GO:0022625">
    <property type="term" value="C:cytosolic large ribosomal subunit"/>
    <property type="evidence" value="ECO:0007669"/>
    <property type="project" value="TreeGrafter"/>
</dbReference>
<proteinExistence type="inferred from homology"/>
<dbReference type="GO" id="GO:0003735">
    <property type="term" value="F:structural constituent of ribosome"/>
    <property type="evidence" value="ECO:0007669"/>
    <property type="project" value="InterPro"/>
</dbReference>
<sequence length="132" mass="14924">MPSRQSIVEIGRLVVVNYGKDNGKLGLILDVCDTMTALVDGPNLKRRLINFRRLALTPIKIPIGKSVKHSTLLKAWEAADVDAQFAKTTWGQKLAQKARRATLTDFERFTVRKLKQKRNKIIAKKVKELKGK</sequence>
<protein>
    <recommendedName>
        <fullName evidence="4">Large ribosomal subunit protein eL14 domain-containing protein</fullName>
    </recommendedName>
</protein>
<keyword evidence="3" id="KW-0687">Ribonucleoprotein</keyword>
<organism evidence="5">
    <name type="scientific">Lotharella oceanica</name>
    <dbReference type="NCBI Taxonomy" id="641309"/>
    <lineage>
        <taxon>Eukaryota</taxon>
        <taxon>Sar</taxon>
        <taxon>Rhizaria</taxon>
        <taxon>Cercozoa</taxon>
        <taxon>Chlorarachniophyceae</taxon>
        <taxon>Lotharella</taxon>
    </lineage>
</organism>
<dbReference type="PANTHER" id="PTHR11127">
    <property type="entry name" value="60S RIBOSOMAL PROTEIN L14"/>
    <property type="match status" value="1"/>
</dbReference>
<dbReference type="InterPro" id="IPR014722">
    <property type="entry name" value="Rib_uL2_dom2"/>
</dbReference>
<dbReference type="InterPro" id="IPR039660">
    <property type="entry name" value="Ribosomal_eL14"/>
</dbReference>
<evidence type="ECO:0000256" key="3">
    <source>
        <dbReference type="ARBA" id="ARBA00023274"/>
    </source>
</evidence>
<dbReference type="GO" id="GO:0042273">
    <property type="term" value="P:ribosomal large subunit biogenesis"/>
    <property type="evidence" value="ECO:0007669"/>
    <property type="project" value="TreeGrafter"/>
</dbReference>
<dbReference type="AlphaFoldDB" id="A0A7S2TGU1"/>
<name>A0A7S2TGU1_9EUKA</name>
<evidence type="ECO:0000256" key="2">
    <source>
        <dbReference type="ARBA" id="ARBA00022980"/>
    </source>
</evidence>
<evidence type="ECO:0000259" key="4">
    <source>
        <dbReference type="Pfam" id="PF01929"/>
    </source>
</evidence>
<dbReference type="CDD" id="cd23702">
    <property type="entry name" value="eL14"/>
    <property type="match status" value="1"/>
</dbReference>
<dbReference type="InterPro" id="IPR008991">
    <property type="entry name" value="Translation_prot_SH3-like_sf"/>
</dbReference>
<dbReference type="SUPFAM" id="SSF50104">
    <property type="entry name" value="Translation proteins SH3-like domain"/>
    <property type="match status" value="1"/>
</dbReference>
<dbReference type="GO" id="GO:0003723">
    <property type="term" value="F:RNA binding"/>
    <property type="evidence" value="ECO:0007669"/>
    <property type="project" value="InterPro"/>
</dbReference>
<dbReference type="GO" id="GO:0006412">
    <property type="term" value="P:translation"/>
    <property type="evidence" value="ECO:0007669"/>
    <property type="project" value="InterPro"/>
</dbReference>
<gene>
    <name evidence="5" type="ORF">LSP00402_LOCUS2521</name>
</gene>
<accession>A0A7S2TGU1</accession>
<dbReference type="EMBL" id="HBHP01004018">
    <property type="protein sequence ID" value="CAD9749027.1"/>
    <property type="molecule type" value="Transcribed_RNA"/>
</dbReference>
<reference evidence="5" key="1">
    <citation type="submission" date="2021-01" db="EMBL/GenBank/DDBJ databases">
        <authorList>
            <person name="Corre E."/>
            <person name="Pelletier E."/>
            <person name="Niang G."/>
            <person name="Scheremetjew M."/>
            <person name="Finn R."/>
            <person name="Kale V."/>
            <person name="Holt S."/>
            <person name="Cochrane G."/>
            <person name="Meng A."/>
            <person name="Brown T."/>
            <person name="Cohen L."/>
        </authorList>
    </citation>
    <scope>NUCLEOTIDE SEQUENCE</scope>
    <source>
        <strain evidence="5">CCMP622</strain>
    </source>
</reference>
<dbReference type="Gene3D" id="6.10.250.2270">
    <property type="match status" value="1"/>
</dbReference>
<evidence type="ECO:0000256" key="1">
    <source>
        <dbReference type="ARBA" id="ARBA00006592"/>
    </source>
</evidence>
<comment type="similarity">
    <text evidence="1">Belongs to the eukaryotic ribosomal protein eL14 family.</text>
</comment>
<dbReference type="PANTHER" id="PTHR11127:SF2">
    <property type="entry name" value="LARGE RIBOSOMAL SUBUNIT PROTEIN EL14"/>
    <property type="match status" value="1"/>
</dbReference>
<dbReference type="Pfam" id="PF01929">
    <property type="entry name" value="Ribosomal_L14e"/>
    <property type="match status" value="1"/>
</dbReference>